<evidence type="ECO:0000313" key="2">
    <source>
        <dbReference type="Proteomes" id="UP001500929"/>
    </source>
</evidence>
<evidence type="ECO:0000313" key="1">
    <source>
        <dbReference type="EMBL" id="GAA2236624.1"/>
    </source>
</evidence>
<reference evidence="1 2" key="1">
    <citation type="journal article" date="2019" name="Int. J. Syst. Evol. Microbiol.">
        <title>The Global Catalogue of Microorganisms (GCM) 10K type strain sequencing project: providing services to taxonomists for standard genome sequencing and annotation.</title>
        <authorList>
            <consortium name="The Broad Institute Genomics Platform"/>
            <consortium name="The Broad Institute Genome Sequencing Center for Infectious Disease"/>
            <person name="Wu L."/>
            <person name="Ma J."/>
        </authorList>
    </citation>
    <scope>NUCLEOTIDE SEQUENCE [LARGE SCALE GENOMIC DNA]</scope>
    <source>
        <strain evidence="1 2">JCM 16117</strain>
    </source>
</reference>
<gene>
    <name evidence="1" type="ORF">GCM10009851_22020</name>
</gene>
<dbReference type="EMBL" id="BAAAQY010000006">
    <property type="protein sequence ID" value="GAA2236624.1"/>
    <property type="molecule type" value="Genomic_DNA"/>
</dbReference>
<accession>A0ABN3DPF7</accession>
<dbReference type="Proteomes" id="UP001500929">
    <property type="component" value="Unassembled WGS sequence"/>
</dbReference>
<protein>
    <submittedName>
        <fullName evidence="1">Uncharacterized protein</fullName>
    </submittedName>
</protein>
<organism evidence="1 2">
    <name type="scientific">Herbiconiux moechotypicola</name>
    <dbReference type="NCBI Taxonomy" id="637393"/>
    <lineage>
        <taxon>Bacteria</taxon>
        <taxon>Bacillati</taxon>
        <taxon>Actinomycetota</taxon>
        <taxon>Actinomycetes</taxon>
        <taxon>Micrococcales</taxon>
        <taxon>Microbacteriaceae</taxon>
        <taxon>Herbiconiux</taxon>
    </lineage>
</organism>
<name>A0ABN3DPF7_9MICO</name>
<keyword evidence="2" id="KW-1185">Reference proteome</keyword>
<proteinExistence type="predicted"/>
<comment type="caution">
    <text evidence="1">The sequence shown here is derived from an EMBL/GenBank/DDBJ whole genome shotgun (WGS) entry which is preliminary data.</text>
</comment>
<sequence>MEVRLLDANEVLSKAWSEVQASGVPESLYEVAFREAITLVVGARPVSVPSAVQGRATVSSDAPDEAAANGGEIDTEALIRTFAEESGVDVAELVEVFYFESDGSAHLNVSGRKLGESTAAKAKAVATAIAAAYHFADDEPTVSVEVIRAECVRLKCFDKKNFFTHMGAAPGTVLSGSGSSRVLRIKSNEIKAALQGVVTVARGTKE</sequence>